<dbReference type="SUPFAM" id="SSF51658">
    <property type="entry name" value="Xylose isomerase-like"/>
    <property type="match status" value="1"/>
</dbReference>
<evidence type="ECO:0000256" key="4">
    <source>
        <dbReference type="ARBA" id="ARBA00002713"/>
    </source>
</evidence>
<accession>A0ABT8CCR2</accession>
<comment type="pathway">
    <text evidence="5">Carbohydrate metabolism; pentose and glucuronate interconversion.</text>
</comment>
<evidence type="ECO:0000256" key="10">
    <source>
        <dbReference type="ARBA" id="ARBA00023239"/>
    </source>
</evidence>
<evidence type="ECO:0000256" key="9">
    <source>
        <dbReference type="ARBA" id="ARBA00023211"/>
    </source>
</evidence>
<dbReference type="Gene3D" id="3.20.20.150">
    <property type="entry name" value="Divalent-metal-dependent TIM barrel enzymes"/>
    <property type="match status" value="1"/>
</dbReference>
<keyword evidence="10 11" id="KW-0456">Lyase</keyword>
<dbReference type="InterPro" id="IPR004628">
    <property type="entry name" value="Man_deHydtase"/>
</dbReference>
<comment type="cofactor">
    <cofactor evidence="2">
        <name>Mn(2+)</name>
        <dbReference type="ChEBI" id="CHEBI:29035"/>
    </cofactor>
</comment>
<evidence type="ECO:0000256" key="7">
    <source>
        <dbReference type="ARBA" id="ARBA00012927"/>
    </source>
</evidence>
<dbReference type="Pfam" id="PF03786">
    <property type="entry name" value="UxuA"/>
    <property type="match status" value="2"/>
</dbReference>
<evidence type="ECO:0000256" key="3">
    <source>
        <dbReference type="ARBA" id="ARBA00001954"/>
    </source>
</evidence>
<dbReference type="PANTHER" id="PTHR30387">
    <property type="entry name" value="MANNONATE DEHYDRATASE"/>
    <property type="match status" value="1"/>
</dbReference>
<evidence type="ECO:0000256" key="1">
    <source>
        <dbReference type="ARBA" id="ARBA00001794"/>
    </source>
</evidence>
<protein>
    <recommendedName>
        <fullName evidence="7">mannonate dehydratase</fullName>
        <ecNumber evidence="7">4.2.1.8</ecNumber>
    </recommendedName>
</protein>
<reference evidence="12" key="1">
    <citation type="journal article" date="2019" name="Int. J. Syst. Evol. Microbiol.">
        <title>The Global Catalogue of Microorganisms (GCM) 10K type strain sequencing project: providing services to taxonomists for standard genome sequencing and annotation.</title>
        <authorList>
            <consortium name="The Broad Institute Genomics Platform"/>
            <consortium name="The Broad Institute Genome Sequencing Center for Infectious Disease"/>
            <person name="Wu L."/>
            <person name="Ma J."/>
        </authorList>
    </citation>
    <scope>NUCLEOTIDE SEQUENCE [LARGE SCALE GENOMIC DNA]</scope>
    <source>
        <strain evidence="12">CECT 7706</strain>
    </source>
</reference>
<dbReference type="InterPro" id="IPR036237">
    <property type="entry name" value="Xyl_isomerase-like_sf"/>
</dbReference>
<evidence type="ECO:0000313" key="12">
    <source>
        <dbReference type="Proteomes" id="UP001236663"/>
    </source>
</evidence>
<dbReference type="PANTHER" id="PTHR30387:SF2">
    <property type="entry name" value="MANNONATE DEHYDRATASE"/>
    <property type="match status" value="1"/>
</dbReference>
<dbReference type="GO" id="GO:0008927">
    <property type="term" value="F:mannonate dehydratase activity"/>
    <property type="evidence" value="ECO:0007669"/>
    <property type="project" value="UniProtKB-EC"/>
</dbReference>
<dbReference type="EMBL" id="JAUFQS010000047">
    <property type="protein sequence ID" value="MDN3690296.1"/>
    <property type="molecule type" value="Genomic_DNA"/>
</dbReference>
<dbReference type="Proteomes" id="UP001236663">
    <property type="component" value="Unassembled WGS sequence"/>
</dbReference>
<keyword evidence="9" id="KW-0464">Manganese</keyword>
<gene>
    <name evidence="11" type="ORF">QWZ15_20910</name>
</gene>
<organism evidence="11 12">
    <name type="scientific">Cyclobacterium jeungdonense</name>
    <dbReference type="NCBI Taxonomy" id="708087"/>
    <lineage>
        <taxon>Bacteria</taxon>
        <taxon>Pseudomonadati</taxon>
        <taxon>Bacteroidota</taxon>
        <taxon>Cytophagia</taxon>
        <taxon>Cytophagales</taxon>
        <taxon>Cyclobacteriaceae</taxon>
        <taxon>Cyclobacterium</taxon>
    </lineage>
</organism>
<dbReference type="EC" id="4.2.1.8" evidence="7"/>
<name>A0ABT8CCR2_9BACT</name>
<keyword evidence="8" id="KW-0408">Iron</keyword>
<evidence type="ECO:0000256" key="6">
    <source>
        <dbReference type="ARBA" id="ARBA00007389"/>
    </source>
</evidence>
<evidence type="ECO:0000256" key="8">
    <source>
        <dbReference type="ARBA" id="ARBA00023004"/>
    </source>
</evidence>
<comment type="similarity">
    <text evidence="6">Belongs to the mannonate dehydratase family.</text>
</comment>
<comment type="function">
    <text evidence="4">Catalyzes the dehydration of D-mannonate.</text>
</comment>
<comment type="caution">
    <text evidence="11">The sequence shown here is derived from an EMBL/GenBank/DDBJ whole genome shotgun (WGS) entry which is preliminary data.</text>
</comment>
<evidence type="ECO:0000256" key="5">
    <source>
        <dbReference type="ARBA" id="ARBA00004892"/>
    </source>
</evidence>
<proteinExistence type="inferred from homology"/>
<comment type="catalytic activity">
    <reaction evidence="1">
        <text>D-mannonate = 2-dehydro-3-deoxy-D-gluconate + H2O</text>
        <dbReference type="Rhea" id="RHEA:20097"/>
        <dbReference type="ChEBI" id="CHEBI:15377"/>
        <dbReference type="ChEBI" id="CHEBI:17767"/>
        <dbReference type="ChEBI" id="CHEBI:57990"/>
        <dbReference type="EC" id="4.2.1.8"/>
    </reaction>
</comment>
<dbReference type="RefSeq" id="WP_163383204.1">
    <property type="nucleotide sequence ID" value="NZ_JAUFQS010000047.1"/>
</dbReference>
<comment type="cofactor">
    <cofactor evidence="3">
        <name>Fe(2+)</name>
        <dbReference type="ChEBI" id="CHEBI:29033"/>
    </cofactor>
</comment>
<sequence length="386" mass="43633">MKNILKNLQRRNFVKVLASGTAGAIATSSMAFGSQNRSKKNKSEATTSKKEVLMKVGCQSGGTSEENLAFKARHGVYHLDGGMPKFIEGKGWDLEDSFRKREACEKYGIHLDAYHLPLSSAGIDRVIIPHIMMGKSPERDREIEMVQQMIEVAAKTGVKLLNYNTTILPVLRTGRTIDPMRGNASYSTWNYQEALQREQQLTKAGRADADEVFERITYLLDRIIPVAEEYQVKLGNHIADPPVPDAYNGIMRWNSPDVFEGIKRFAQLYDSPYHGFNFCIGSIAEGLRDPENEIFPIIEWVGKRKQIFNIHLRNIKGNFNNFQEVYPDNGEMNFFHVMRALRDVEFDGMVMPDHVPQHEAEGAGLQAFAFAYGHIIGMLQALKDEA</sequence>
<keyword evidence="12" id="KW-1185">Reference proteome</keyword>
<evidence type="ECO:0000313" key="11">
    <source>
        <dbReference type="EMBL" id="MDN3690296.1"/>
    </source>
</evidence>
<evidence type="ECO:0000256" key="2">
    <source>
        <dbReference type="ARBA" id="ARBA00001936"/>
    </source>
</evidence>